<dbReference type="EMBL" id="CADCUR010000275">
    <property type="protein sequence ID" value="CAA9421698.1"/>
    <property type="molecule type" value="Genomic_DNA"/>
</dbReference>
<accession>A0A6J4PWP2</accession>
<feature type="domain" description="DUF8166" evidence="1">
    <location>
        <begin position="2"/>
        <end position="195"/>
    </location>
</feature>
<proteinExistence type="predicted"/>
<sequence>MKIARVVSSNSHIDYVARVIDALDAASPPLSEDFGFAQFVKLPLEDETEIVGVIYDSMLVNPEYSNFGPRLSPKPELGSFSPDYLNEQGFLIGILLLGAIDEQKKITHGVPRRVVPAGQEVYKIEAEETKKFHTDANDCLQIHYYSQIVAHAGLFAAPLLESIIEELSLDCSNSDKQRLGVLKQTLAWQRTLGGMRL</sequence>
<gene>
    <name evidence="2" type="ORF">AVDCRST_MAG74-3289</name>
</gene>
<dbReference type="Pfam" id="PF26500">
    <property type="entry name" value="DUF8166"/>
    <property type="match status" value="1"/>
</dbReference>
<dbReference type="AlphaFoldDB" id="A0A6J4PWP2"/>
<name>A0A6J4PWP2_9BACT</name>
<evidence type="ECO:0000313" key="2">
    <source>
        <dbReference type="EMBL" id="CAA9421698.1"/>
    </source>
</evidence>
<dbReference type="InterPro" id="IPR058479">
    <property type="entry name" value="DUF8166"/>
</dbReference>
<protein>
    <recommendedName>
        <fullName evidence="1">DUF8166 domain-containing protein</fullName>
    </recommendedName>
</protein>
<reference evidence="2" key="1">
    <citation type="submission" date="2020-02" db="EMBL/GenBank/DDBJ databases">
        <authorList>
            <person name="Meier V. D."/>
        </authorList>
    </citation>
    <scope>NUCLEOTIDE SEQUENCE</scope>
    <source>
        <strain evidence="2">AVDCRST_MAG74</strain>
    </source>
</reference>
<evidence type="ECO:0000259" key="1">
    <source>
        <dbReference type="Pfam" id="PF26500"/>
    </source>
</evidence>
<organism evidence="2">
    <name type="scientific">uncultured Pyrinomonadaceae bacterium</name>
    <dbReference type="NCBI Taxonomy" id="2283094"/>
    <lineage>
        <taxon>Bacteria</taxon>
        <taxon>Pseudomonadati</taxon>
        <taxon>Acidobacteriota</taxon>
        <taxon>Blastocatellia</taxon>
        <taxon>Blastocatellales</taxon>
        <taxon>Pyrinomonadaceae</taxon>
        <taxon>environmental samples</taxon>
    </lineage>
</organism>